<dbReference type="NCBIfam" id="TIGR00738">
    <property type="entry name" value="rrf2_super"/>
    <property type="match status" value="1"/>
</dbReference>
<dbReference type="PANTHER" id="PTHR33221">
    <property type="entry name" value="WINGED HELIX-TURN-HELIX TRANSCRIPTIONAL REGULATOR, RRF2 FAMILY"/>
    <property type="match status" value="1"/>
</dbReference>
<dbReference type="Pfam" id="PF02082">
    <property type="entry name" value="Rrf2"/>
    <property type="match status" value="1"/>
</dbReference>
<accession>A0A1H6HDK9</accession>
<organism evidence="1 2">
    <name type="scientific">Magnetospirillum fulvum</name>
    <name type="common">Rhodospirillum fulvum</name>
    <dbReference type="NCBI Taxonomy" id="1082"/>
    <lineage>
        <taxon>Bacteria</taxon>
        <taxon>Pseudomonadati</taxon>
        <taxon>Pseudomonadota</taxon>
        <taxon>Alphaproteobacteria</taxon>
        <taxon>Rhodospirillales</taxon>
        <taxon>Rhodospirillaceae</taxon>
        <taxon>Magnetospirillum</taxon>
    </lineage>
</organism>
<dbReference type="GO" id="GO:0003700">
    <property type="term" value="F:DNA-binding transcription factor activity"/>
    <property type="evidence" value="ECO:0007669"/>
    <property type="project" value="TreeGrafter"/>
</dbReference>
<evidence type="ECO:0000313" key="2">
    <source>
        <dbReference type="Proteomes" id="UP000182983"/>
    </source>
</evidence>
<dbReference type="Gene3D" id="1.10.10.10">
    <property type="entry name" value="Winged helix-like DNA-binding domain superfamily/Winged helix DNA-binding domain"/>
    <property type="match status" value="1"/>
</dbReference>
<dbReference type="OrthoDB" id="9808360at2"/>
<dbReference type="PROSITE" id="PS01332">
    <property type="entry name" value="HTH_RRF2_1"/>
    <property type="match status" value="1"/>
</dbReference>
<dbReference type="InterPro" id="IPR036388">
    <property type="entry name" value="WH-like_DNA-bd_sf"/>
</dbReference>
<dbReference type="PANTHER" id="PTHR33221:SF16">
    <property type="entry name" value="HTH-TYPE TRANSCRIPTIONAL REGULATOR SLR0846-RELATED"/>
    <property type="match status" value="1"/>
</dbReference>
<proteinExistence type="predicted"/>
<dbReference type="InterPro" id="IPR000944">
    <property type="entry name" value="Tscrpt_reg_Rrf2"/>
</dbReference>
<dbReference type="GO" id="GO:0005829">
    <property type="term" value="C:cytosol"/>
    <property type="evidence" value="ECO:0007669"/>
    <property type="project" value="TreeGrafter"/>
</dbReference>
<evidence type="ECO:0000313" key="1">
    <source>
        <dbReference type="EMBL" id="SEH33861.1"/>
    </source>
</evidence>
<protein>
    <submittedName>
        <fullName evidence="1">Transcriptional regulator, BadM/Rrf2 family</fullName>
    </submittedName>
</protein>
<name>A0A1H6HDK9_MAGFU</name>
<dbReference type="AlphaFoldDB" id="A0A1H6HDK9"/>
<dbReference type="RefSeq" id="WP_074767043.1">
    <property type="nucleotide sequence ID" value="NZ_FNWO01000005.1"/>
</dbReference>
<dbReference type="Proteomes" id="UP000182983">
    <property type="component" value="Unassembled WGS sequence"/>
</dbReference>
<dbReference type="InterPro" id="IPR030489">
    <property type="entry name" value="TR_Rrf2-type_CS"/>
</dbReference>
<reference evidence="2" key="1">
    <citation type="submission" date="2016-10" db="EMBL/GenBank/DDBJ databases">
        <authorList>
            <person name="Varghese N."/>
            <person name="Submissions S."/>
        </authorList>
    </citation>
    <scope>NUCLEOTIDE SEQUENCE [LARGE SCALE GENOMIC DNA]</scope>
    <source>
        <strain evidence="2">DSM 13234</strain>
    </source>
</reference>
<dbReference type="PROSITE" id="PS51197">
    <property type="entry name" value="HTH_RRF2_2"/>
    <property type="match status" value="1"/>
</dbReference>
<keyword evidence="2" id="KW-1185">Reference proteome</keyword>
<dbReference type="EMBL" id="FNWO01000005">
    <property type="protein sequence ID" value="SEH33861.1"/>
    <property type="molecule type" value="Genomic_DNA"/>
</dbReference>
<gene>
    <name evidence="1" type="ORF">SAMN04244559_01460</name>
</gene>
<dbReference type="SUPFAM" id="SSF46785">
    <property type="entry name" value="Winged helix' DNA-binding domain"/>
    <property type="match status" value="1"/>
</dbReference>
<dbReference type="InterPro" id="IPR036390">
    <property type="entry name" value="WH_DNA-bd_sf"/>
</dbReference>
<sequence length="145" mass="15544">MNLKMATRHALFAILELADHPRAQISSAQIAEKYAISPNHLSKVLRTLVCKGLVEAIRGAGGGYSFVGNAKRVTLLDIILIFEEIGTPPSHKQEPGDDTAEGQALRMVMGEIDAISRATLSSITIDTMLKISRRTPGIGSAVHAL</sequence>